<comment type="caution">
    <text evidence="1">The sequence shown here is derived from an EMBL/GenBank/DDBJ whole genome shotgun (WGS) entry which is preliminary data.</text>
</comment>
<dbReference type="AlphaFoldDB" id="A0A6L5YFB2"/>
<dbReference type="SUPFAM" id="SSF117987">
    <property type="entry name" value="CRISPR-associated protein"/>
    <property type="match status" value="2"/>
</dbReference>
<sequence>MILTKISLELRHPSVRQCLRNCQDMHRNLMSAFGGMARAENSLLYRLVPRKDSVDLYLSSEKCPHAEALGKNGFTVVAQRSLDPLKKIFVAGSRWRFDLVAMPGKKENSERKNSRRVFLRTPEERAAWLTRKGEQNGFRVLGVQEWGESNVWGSRGDSPLSFVSVHFSGVLEVTDSGRFWSGYCHGIGAERAYGMGMLLITRP</sequence>
<keyword evidence="2" id="KW-1185">Reference proteome</keyword>
<gene>
    <name evidence="1" type="primary">cas6e</name>
    <name evidence="1" type="ORF">FYJ74_09740</name>
</gene>
<dbReference type="Proteomes" id="UP000473699">
    <property type="component" value="Unassembled WGS sequence"/>
</dbReference>
<evidence type="ECO:0000313" key="1">
    <source>
        <dbReference type="EMBL" id="MST56312.1"/>
    </source>
</evidence>
<dbReference type="SMART" id="SM01101">
    <property type="entry name" value="CRISPR_assoc"/>
    <property type="match status" value="1"/>
</dbReference>
<dbReference type="Gene3D" id="3.30.70.1200">
    <property type="entry name" value="Crispr-associated protein, domain 1"/>
    <property type="match status" value="1"/>
</dbReference>
<dbReference type="InterPro" id="IPR010179">
    <property type="entry name" value="CRISPR-assoc_prot_Cse3"/>
</dbReference>
<organism evidence="1 2">
    <name type="scientific">Pyramidobacter porci</name>
    <dbReference type="NCBI Taxonomy" id="2605789"/>
    <lineage>
        <taxon>Bacteria</taxon>
        <taxon>Thermotogati</taxon>
        <taxon>Synergistota</taxon>
        <taxon>Synergistia</taxon>
        <taxon>Synergistales</taxon>
        <taxon>Dethiosulfovibrionaceae</taxon>
        <taxon>Pyramidobacter</taxon>
    </lineage>
</organism>
<evidence type="ECO:0000313" key="2">
    <source>
        <dbReference type="Proteomes" id="UP000473699"/>
    </source>
</evidence>
<accession>A0A6L5YFB2</accession>
<dbReference type="Gene3D" id="3.30.70.1210">
    <property type="entry name" value="Crispr-associated protein, domain 2"/>
    <property type="match status" value="1"/>
</dbReference>
<dbReference type="Pfam" id="PF08798">
    <property type="entry name" value="CRISPR_assoc"/>
    <property type="match status" value="1"/>
</dbReference>
<reference evidence="1 2" key="1">
    <citation type="submission" date="2019-08" db="EMBL/GenBank/DDBJ databases">
        <title>In-depth cultivation of the pig gut microbiome towards novel bacterial diversity and tailored functional studies.</title>
        <authorList>
            <person name="Wylensek D."/>
            <person name="Hitch T.C.A."/>
            <person name="Clavel T."/>
        </authorList>
    </citation>
    <scope>NUCLEOTIDE SEQUENCE [LARGE SCALE GENOMIC DNA]</scope>
    <source>
        <strain evidence="1 2">SM-530-WT-4B</strain>
    </source>
</reference>
<proteinExistence type="predicted"/>
<protein>
    <submittedName>
        <fullName evidence="1">Type I-E CRISPR-associated protein Cas6/Cse3/CasE</fullName>
    </submittedName>
</protein>
<name>A0A6L5YFB2_9BACT</name>
<dbReference type="RefSeq" id="WP_154529392.1">
    <property type="nucleotide sequence ID" value="NZ_VUNH01000010.1"/>
</dbReference>
<dbReference type="NCBIfam" id="TIGR01907">
    <property type="entry name" value="casE_Cse3"/>
    <property type="match status" value="1"/>
</dbReference>
<dbReference type="CDD" id="cd09727">
    <property type="entry name" value="Cas6_I-E"/>
    <property type="match status" value="1"/>
</dbReference>
<dbReference type="EMBL" id="VUNH01000010">
    <property type="protein sequence ID" value="MST56312.1"/>
    <property type="molecule type" value="Genomic_DNA"/>
</dbReference>